<dbReference type="InterPro" id="IPR008333">
    <property type="entry name" value="Cbr1-like_FAD-bd_dom"/>
</dbReference>
<feature type="domain" description="2Fe-2S ferredoxin-type" evidence="9">
    <location>
        <begin position="283"/>
        <end position="373"/>
    </location>
</feature>
<evidence type="ECO:0000313" key="12">
    <source>
        <dbReference type="Proteomes" id="UP000753961"/>
    </source>
</evidence>
<dbReference type="Proteomes" id="UP000753961">
    <property type="component" value="Unassembled WGS sequence"/>
</dbReference>
<dbReference type="InterPro" id="IPR017927">
    <property type="entry name" value="FAD-bd_FR_type"/>
</dbReference>
<dbReference type="CDD" id="cd06214">
    <property type="entry name" value="PA_degradation_oxidoreductase_like"/>
    <property type="match status" value="1"/>
</dbReference>
<gene>
    <name evidence="11" type="ORF">KUV50_08220</name>
</gene>
<keyword evidence="12" id="KW-1185">Reference proteome</keyword>
<dbReference type="PANTHER" id="PTHR47354">
    <property type="entry name" value="NADH OXIDOREDUCTASE HCR"/>
    <property type="match status" value="1"/>
</dbReference>
<evidence type="ECO:0000256" key="4">
    <source>
        <dbReference type="ARBA" id="ARBA00022723"/>
    </source>
</evidence>
<dbReference type="GO" id="GO:0016491">
    <property type="term" value="F:oxidoreductase activity"/>
    <property type="evidence" value="ECO:0007669"/>
    <property type="project" value="UniProtKB-KW"/>
</dbReference>
<dbReference type="InterPro" id="IPR001709">
    <property type="entry name" value="Flavoprot_Pyr_Nucl_cyt_Rdtase"/>
</dbReference>
<dbReference type="SUPFAM" id="SSF63380">
    <property type="entry name" value="Riboflavin synthase domain-like"/>
    <property type="match status" value="1"/>
</dbReference>
<name>A0A953L8U6_9BACT</name>
<keyword evidence="7" id="KW-0408">Iron</keyword>
<organism evidence="11 12">
    <name type="scientific">Membranihabitans marinus</name>
    <dbReference type="NCBI Taxonomy" id="1227546"/>
    <lineage>
        <taxon>Bacteria</taxon>
        <taxon>Pseudomonadati</taxon>
        <taxon>Bacteroidota</taxon>
        <taxon>Saprospiria</taxon>
        <taxon>Saprospirales</taxon>
        <taxon>Saprospiraceae</taxon>
        <taxon>Membranihabitans</taxon>
    </lineage>
</organism>
<dbReference type="Pfam" id="PF00175">
    <property type="entry name" value="NAD_binding_1"/>
    <property type="match status" value="1"/>
</dbReference>
<dbReference type="CDD" id="cd00207">
    <property type="entry name" value="fer2"/>
    <property type="match status" value="1"/>
</dbReference>
<dbReference type="PRINTS" id="PR00410">
    <property type="entry name" value="PHEHYDRXLASE"/>
</dbReference>
<dbReference type="SUPFAM" id="SSF52343">
    <property type="entry name" value="Ferredoxin reductase-like, C-terminal NADP-linked domain"/>
    <property type="match status" value="1"/>
</dbReference>
<protein>
    <submittedName>
        <fullName evidence="11">2Fe-2S iron-sulfur cluster binding domain-containing protein</fullName>
    </submittedName>
</protein>
<evidence type="ECO:0000256" key="1">
    <source>
        <dbReference type="ARBA" id="ARBA00001974"/>
    </source>
</evidence>
<keyword evidence="6" id="KW-0560">Oxidoreductase</keyword>
<evidence type="ECO:0000256" key="3">
    <source>
        <dbReference type="ARBA" id="ARBA00022714"/>
    </source>
</evidence>
<keyword evidence="3" id="KW-0001">2Fe-2S</keyword>
<evidence type="ECO:0000256" key="2">
    <source>
        <dbReference type="ARBA" id="ARBA00022630"/>
    </source>
</evidence>
<evidence type="ECO:0000256" key="5">
    <source>
        <dbReference type="ARBA" id="ARBA00022827"/>
    </source>
</evidence>
<evidence type="ECO:0000313" key="11">
    <source>
        <dbReference type="EMBL" id="MBY5958110.1"/>
    </source>
</evidence>
<dbReference type="InterPro" id="IPR012675">
    <property type="entry name" value="Beta-grasp_dom_sf"/>
</dbReference>
<keyword evidence="8" id="KW-0411">Iron-sulfur</keyword>
<comment type="cofactor">
    <cofactor evidence="1">
        <name>FAD</name>
        <dbReference type="ChEBI" id="CHEBI:57692"/>
    </cofactor>
</comment>
<dbReference type="Pfam" id="PF00970">
    <property type="entry name" value="FAD_binding_6"/>
    <property type="match status" value="1"/>
</dbReference>
<evidence type="ECO:0000259" key="10">
    <source>
        <dbReference type="PROSITE" id="PS51384"/>
    </source>
</evidence>
<dbReference type="PROSITE" id="PS51085">
    <property type="entry name" value="2FE2S_FER_2"/>
    <property type="match status" value="1"/>
</dbReference>
<dbReference type="RefSeq" id="WP_222579643.1">
    <property type="nucleotide sequence ID" value="NZ_JAHVHU010000007.1"/>
</dbReference>
<reference evidence="11" key="1">
    <citation type="submission" date="2021-06" db="EMBL/GenBank/DDBJ databases">
        <title>44 bacteria genomes isolated from Dapeng, Shenzhen.</title>
        <authorList>
            <person name="Zheng W."/>
            <person name="Yu S."/>
            <person name="Huang Y."/>
        </authorList>
    </citation>
    <scope>NUCLEOTIDE SEQUENCE</scope>
    <source>
        <strain evidence="11">DP5N28-2</strain>
    </source>
</reference>
<dbReference type="GO" id="GO:0050660">
    <property type="term" value="F:flavin adenine dinucleotide binding"/>
    <property type="evidence" value="ECO:0007669"/>
    <property type="project" value="TreeGrafter"/>
</dbReference>
<evidence type="ECO:0000259" key="9">
    <source>
        <dbReference type="PROSITE" id="PS51085"/>
    </source>
</evidence>
<dbReference type="EMBL" id="JAHVHU010000007">
    <property type="protein sequence ID" value="MBY5958110.1"/>
    <property type="molecule type" value="Genomic_DNA"/>
</dbReference>
<dbReference type="InterPro" id="IPR039261">
    <property type="entry name" value="FNR_nucleotide-bd"/>
</dbReference>
<comment type="caution">
    <text evidence="11">The sequence shown here is derived from an EMBL/GenBank/DDBJ whole genome shotgun (WGS) entry which is preliminary data.</text>
</comment>
<dbReference type="Gene3D" id="3.40.50.80">
    <property type="entry name" value="Nucleotide-binding domain of ferredoxin-NADP reductase (FNR) module"/>
    <property type="match status" value="1"/>
</dbReference>
<evidence type="ECO:0000256" key="6">
    <source>
        <dbReference type="ARBA" id="ARBA00023002"/>
    </source>
</evidence>
<dbReference type="PANTHER" id="PTHR47354:SF8">
    <property type="entry name" value="1,2-PHENYLACETYL-COA EPOXIDASE, SUBUNIT E"/>
    <property type="match status" value="1"/>
</dbReference>
<dbReference type="Gene3D" id="2.40.30.10">
    <property type="entry name" value="Translation factors"/>
    <property type="match status" value="1"/>
</dbReference>
<dbReference type="PRINTS" id="PR00371">
    <property type="entry name" value="FPNCR"/>
</dbReference>
<dbReference type="InterPro" id="IPR036010">
    <property type="entry name" value="2Fe-2S_ferredoxin-like_sf"/>
</dbReference>
<evidence type="ECO:0000256" key="8">
    <source>
        <dbReference type="ARBA" id="ARBA00023014"/>
    </source>
</evidence>
<dbReference type="Gene3D" id="3.10.20.30">
    <property type="match status" value="1"/>
</dbReference>
<dbReference type="InterPro" id="IPR001433">
    <property type="entry name" value="OxRdtase_FAD/NAD-bd"/>
</dbReference>
<keyword evidence="2" id="KW-0285">Flavoprotein</keyword>
<feature type="domain" description="FAD-binding FR-type" evidence="10">
    <location>
        <begin position="18"/>
        <end position="122"/>
    </location>
</feature>
<keyword evidence="4" id="KW-0479">Metal-binding</keyword>
<dbReference type="PROSITE" id="PS51384">
    <property type="entry name" value="FAD_FR"/>
    <property type="match status" value="1"/>
</dbReference>
<dbReference type="InterPro" id="IPR017938">
    <property type="entry name" value="Riboflavin_synthase-like_b-brl"/>
</dbReference>
<dbReference type="SUPFAM" id="SSF54292">
    <property type="entry name" value="2Fe-2S ferredoxin-like"/>
    <property type="match status" value="1"/>
</dbReference>
<evidence type="ECO:0000256" key="7">
    <source>
        <dbReference type="ARBA" id="ARBA00023004"/>
    </source>
</evidence>
<dbReference type="GO" id="GO:0046872">
    <property type="term" value="F:metal ion binding"/>
    <property type="evidence" value="ECO:0007669"/>
    <property type="project" value="UniProtKB-KW"/>
</dbReference>
<accession>A0A953L8U6</accession>
<dbReference type="AlphaFoldDB" id="A0A953L8U6"/>
<dbReference type="GO" id="GO:0051537">
    <property type="term" value="F:2 iron, 2 sulfur cluster binding"/>
    <property type="evidence" value="ECO:0007669"/>
    <property type="project" value="UniProtKB-KW"/>
</dbReference>
<sequence length="373" mass="42658">MAFLFSRRKKKERRNMHHEFIPVKISSVKKETNDCISVEFDIPKEVKSNLTFLAGQYLTLRTEIDGESVQRPYSLCSAPHEDSYKVAIKKAEHGQFSNHANSHFKSGDTIEVMGPEGNFTLDLSSKNSKKYVFFAAGSGITPVISLIKEILHIEPKSSITLFYGNKTYSSIIFYEELQELKNAHERFKIHYFFTEEPMKDQMYCGRLDVSKCNVLAQKLILKTEETDEFLLCGPEKMIFDLKDLFLEQGVKKEHIHFELFESAAGNILKNKEPKEHSPDEDMAEVTITLDGEDHVLQVPYDDQPIIEYVLDAGYPAPFSCLGGVCCSCRAKLLEGEVEMMANFALEDEEVEEGYRLTCQSLPRSDKIHLDYDQ</sequence>
<keyword evidence="5" id="KW-0274">FAD</keyword>
<proteinExistence type="predicted"/>
<dbReference type="Pfam" id="PF00111">
    <property type="entry name" value="Fer2"/>
    <property type="match status" value="1"/>
</dbReference>
<dbReference type="InterPro" id="IPR001041">
    <property type="entry name" value="2Fe-2S_ferredoxin-type"/>
</dbReference>
<dbReference type="InterPro" id="IPR050415">
    <property type="entry name" value="MRET"/>
</dbReference>